<dbReference type="AlphaFoldDB" id="A0A1B0CG14"/>
<feature type="region of interest" description="Disordered" evidence="4">
    <location>
        <begin position="120"/>
        <end position="144"/>
    </location>
</feature>
<dbReference type="Pfam" id="PF09724">
    <property type="entry name" value="Dcc1"/>
    <property type="match status" value="1"/>
</dbReference>
<dbReference type="GO" id="GO:0006260">
    <property type="term" value="P:DNA replication"/>
    <property type="evidence" value="ECO:0007669"/>
    <property type="project" value="UniProtKB-KW"/>
</dbReference>
<reference evidence="6" key="3">
    <citation type="submission" date="2020-05" db="UniProtKB">
        <authorList>
            <consortium name="EnsemblMetazoa"/>
        </authorList>
    </citation>
    <scope>IDENTIFICATION</scope>
    <source>
        <strain evidence="6">Jacobina</strain>
    </source>
</reference>
<dbReference type="EnsemblMetazoa" id="LLOJ003315-RA">
    <property type="protein sequence ID" value="LLOJ003315-PA"/>
    <property type="gene ID" value="LLOJ003315"/>
</dbReference>
<name>A0A1B0CG14_LUTLO</name>
<dbReference type="PANTHER" id="PTHR13395">
    <property type="entry name" value="SISTER CHROMATID COHESION PROTEIN DCC1-RELATED"/>
    <property type="match status" value="1"/>
</dbReference>
<feature type="compositionally biased region" description="Polar residues" evidence="4">
    <location>
        <begin position="120"/>
        <end position="135"/>
    </location>
</feature>
<dbReference type="VEuPathDB" id="VectorBase:LLOJ003315"/>
<dbReference type="GO" id="GO:0034088">
    <property type="term" value="P:maintenance of mitotic sister chromatid cohesion"/>
    <property type="evidence" value="ECO:0007669"/>
    <property type="project" value="TreeGrafter"/>
</dbReference>
<dbReference type="GO" id="GO:0000785">
    <property type="term" value="C:chromatin"/>
    <property type="evidence" value="ECO:0007669"/>
    <property type="project" value="TreeGrafter"/>
</dbReference>
<reference evidence="5" key="2">
    <citation type="journal article" date="2020" name="BMC">
        <title>Leishmania infection induces a limited differential gene expression in the sand fly midgut.</title>
        <authorList>
            <person name="Coutinho-Abreu I.V."/>
            <person name="Serafim T.D."/>
            <person name="Meneses C."/>
            <person name="Kamhawi S."/>
            <person name="Oliveira F."/>
            <person name="Valenzuela J.G."/>
        </authorList>
    </citation>
    <scope>NUCLEOTIDE SEQUENCE</scope>
    <source>
        <strain evidence="5">Jacobina</strain>
        <tissue evidence="5">Midgut</tissue>
    </source>
</reference>
<proteinExistence type="inferred from homology"/>
<dbReference type="EMBL" id="AJWK01010639">
    <property type="status" value="NOT_ANNOTATED_CDS"/>
    <property type="molecule type" value="Genomic_DNA"/>
</dbReference>
<evidence type="ECO:0000313" key="6">
    <source>
        <dbReference type="EnsemblMetazoa" id="LLOJ003315-PA"/>
    </source>
</evidence>
<organism evidence="6 7">
    <name type="scientific">Lutzomyia longipalpis</name>
    <name type="common">Sand fly</name>
    <dbReference type="NCBI Taxonomy" id="7200"/>
    <lineage>
        <taxon>Eukaryota</taxon>
        <taxon>Metazoa</taxon>
        <taxon>Ecdysozoa</taxon>
        <taxon>Arthropoda</taxon>
        <taxon>Hexapoda</taxon>
        <taxon>Insecta</taxon>
        <taxon>Pterygota</taxon>
        <taxon>Neoptera</taxon>
        <taxon>Endopterygota</taxon>
        <taxon>Diptera</taxon>
        <taxon>Nematocera</taxon>
        <taxon>Psychodoidea</taxon>
        <taxon>Psychodidae</taxon>
        <taxon>Lutzomyia</taxon>
        <taxon>Lutzomyia</taxon>
    </lineage>
</organism>
<comment type="similarity">
    <text evidence="1">Belongs to the DCC1 family.</text>
</comment>
<evidence type="ECO:0000313" key="7">
    <source>
        <dbReference type="Proteomes" id="UP000092461"/>
    </source>
</evidence>
<accession>A0A1B0CG14</accession>
<dbReference type="VEuPathDB" id="VectorBase:LLONM1_006195"/>
<dbReference type="InterPro" id="IPR019128">
    <property type="entry name" value="Dcc1"/>
</dbReference>
<sequence>MQSQEVSQSSQPEIYQRSLDDVHSTIAHAKLEERNLTDLTQALYFPEATTDDSSNLKLLELNPHLLEHITEGNTLLFKGGLNENVVLCTKSKTFDLKEAEVSNSICLVPCLKFAAETSNSPLKTKSTGANNSADSSLEEDTEDHLNRSDITLERRDVLKIFQEYFEVREIQPRFRKLHDLLQMTRYSGPENEYCIERKLLFTRQQLLDTTQCSEEEFAEGLKIVRAIEIDQYMRVLEIEYEFRVIGLLLGVIDENSWALDAVDREESIAALCEIIPEGILRAVFAHYTHPSANNAGKFTYIEEKVCRIMARSILKPGLKFYIEDFLTTWQETLPEGMKINEKYLRGIGVIDRDSKMPCVRTLLETSLPTSQQERFQVLFQAKQSWTLDEIEPYVECFTTPTVTVTSILNRFARSMNQDGQRVYLSKH</sequence>
<evidence type="ECO:0000256" key="1">
    <source>
        <dbReference type="ARBA" id="ARBA00007017"/>
    </source>
</evidence>
<dbReference type="Proteomes" id="UP000092461">
    <property type="component" value="Unassembled WGS sequence"/>
</dbReference>
<evidence type="ECO:0000256" key="3">
    <source>
        <dbReference type="ARBA" id="ARBA00022705"/>
    </source>
</evidence>
<evidence type="ECO:0000256" key="4">
    <source>
        <dbReference type="SAM" id="MobiDB-lite"/>
    </source>
</evidence>
<dbReference type="EMBL" id="GITU01008458">
    <property type="protein sequence ID" value="MBC1177161.1"/>
    <property type="molecule type" value="Transcribed_RNA"/>
</dbReference>
<evidence type="ECO:0000256" key="2">
    <source>
        <dbReference type="ARBA" id="ARBA00017682"/>
    </source>
</evidence>
<evidence type="ECO:0000313" key="5">
    <source>
        <dbReference type="EMBL" id="MBC1177161.1"/>
    </source>
</evidence>
<dbReference type="PANTHER" id="PTHR13395:SF6">
    <property type="entry name" value="SISTER CHROMATID COHESION PROTEIN DCC1"/>
    <property type="match status" value="1"/>
</dbReference>
<keyword evidence="3" id="KW-0235">DNA replication</keyword>
<reference evidence="7" key="1">
    <citation type="submission" date="2012-05" db="EMBL/GenBank/DDBJ databases">
        <title>Whole Genome Assembly of Lutzomyia longipalpis.</title>
        <authorList>
            <person name="Richards S."/>
            <person name="Qu C."/>
            <person name="Dillon R."/>
            <person name="Worley K."/>
            <person name="Scherer S."/>
            <person name="Batterton M."/>
            <person name="Taylor A."/>
            <person name="Hawes A."/>
            <person name="Hernandez B."/>
            <person name="Kovar C."/>
            <person name="Mandapat C."/>
            <person name="Pham C."/>
            <person name="Qu C."/>
            <person name="Jing C."/>
            <person name="Bess C."/>
            <person name="Bandaranaike D."/>
            <person name="Ngo D."/>
            <person name="Ongeri F."/>
            <person name="Arias F."/>
            <person name="Lara F."/>
            <person name="Weissenberger G."/>
            <person name="Kamau G."/>
            <person name="Han H."/>
            <person name="Shen H."/>
            <person name="Dinh H."/>
            <person name="Khalil I."/>
            <person name="Jones J."/>
            <person name="Shafer J."/>
            <person name="Jayaseelan J."/>
            <person name="Quiroz J."/>
            <person name="Blankenburg K."/>
            <person name="Nguyen L."/>
            <person name="Jackson L."/>
            <person name="Francisco L."/>
            <person name="Tang L.-Y."/>
            <person name="Pu L.-L."/>
            <person name="Perales L."/>
            <person name="Lorensuhewa L."/>
            <person name="Munidasa M."/>
            <person name="Coyle M."/>
            <person name="Taylor M."/>
            <person name="Puazo M."/>
            <person name="Firestine M."/>
            <person name="Scheel M."/>
            <person name="Javaid M."/>
            <person name="Wang M."/>
            <person name="Li M."/>
            <person name="Tabassum N."/>
            <person name="Saada N."/>
            <person name="Osuji N."/>
            <person name="Aqrawi P."/>
            <person name="Fu Q."/>
            <person name="Thornton R."/>
            <person name="Raj R."/>
            <person name="Goodspeed R."/>
            <person name="Mata R."/>
            <person name="Najjar R."/>
            <person name="Gubbala S."/>
            <person name="Lee S."/>
            <person name="Denson S."/>
            <person name="Patil S."/>
            <person name="Macmil S."/>
            <person name="Qi S."/>
            <person name="Matskevitch T."/>
            <person name="Palculict T."/>
            <person name="Mathew T."/>
            <person name="Vee V."/>
            <person name="Velamala V."/>
            <person name="Korchina V."/>
            <person name="Cai W."/>
            <person name="Liu W."/>
            <person name="Dai W."/>
            <person name="Zou X."/>
            <person name="Zhu Y."/>
            <person name="Zhang Y."/>
            <person name="Wu Y.-Q."/>
            <person name="Xin Y."/>
            <person name="Nazarath L."/>
            <person name="Kovar C."/>
            <person name="Han Y."/>
            <person name="Muzny D."/>
            <person name="Gibbs R."/>
        </authorList>
    </citation>
    <scope>NUCLEOTIDE SEQUENCE [LARGE SCALE GENOMIC DNA]</scope>
    <source>
        <strain evidence="7">Jacobina</strain>
    </source>
</reference>
<protein>
    <recommendedName>
        <fullName evidence="2">Sister chromatid cohesion protein DCC1</fullName>
    </recommendedName>
</protein>
<dbReference type="GO" id="GO:0031390">
    <property type="term" value="C:Ctf18 RFC-like complex"/>
    <property type="evidence" value="ECO:0007669"/>
    <property type="project" value="InterPro"/>
</dbReference>
<dbReference type="GO" id="GO:0000775">
    <property type="term" value="C:chromosome, centromeric region"/>
    <property type="evidence" value="ECO:0007669"/>
    <property type="project" value="TreeGrafter"/>
</dbReference>
<keyword evidence="7" id="KW-1185">Reference proteome</keyword>